<dbReference type="PANTHER" id="PTHR46481:SF10">
    <property type="entry name" value="ZINC FINGER BED DOMAIN-CONTAINING PROTEIN 39"/>
    <property type="match status" value="1"/>
</dbReference>
<dbReference type="EMBL" id="CP144699">
    <property type="protein sequence ID" value="WVZ21191.1"/>
    <property type="molecule type" value="Genomic_DNA"/>
</dbReference>
<comment type="subcellular location">
    <subcellularLocation>
        <location evidence="1">Nucleus</location>
    </subcellularLocation>
</comment>
<evidence type="ECO:0000256" key="3">
    <source>
        <dbReference type="ARBA" id="ARBA00022771"/>
    </source>
</evidence>
<keyword evidence="5" id="KW-0539">Nucleus</keyword>
<evidence type="ECO:0000313" key="6">
    <source>
        <dbReference type="EMBL" id="WVZ21191.1"/>
    </source>
</evidence>
<keyword evidence="7" id="KW-1185">Reference proteome</keyword>
<evidence type="ECO:0000256" key="1">
    <source>
        <dbReference type="ARBA" id="ARBA00004123"/>
    </source>
</evidence>
<dbReference type="AlphaFoldDB" id="A0AAQ3P3B9"/>
<dbReference type="GO" id="GO:0008270">
    <property type="term" value="F:zinc ion binding"/>
    <property type="evidence" value="ECO:0007669"/>
    <property type="project" value="UniProtKB-KW"/>
</dbReference>
<proteinExistence type="predicted"/>
<protein>
    <submittedName>
        <fullName evidence="6">Uncharacterized protein</fullName>
    </submittedName>
</protein>
<dbReference type="PANTHER" id="PTHR46481">
    <property type="entry name" value="ZINC FINGER BED DOMAIN-CONTAINING PROTEIN 4"/>
    <property type="match status" value="1"/>
</dbReference>
<evidence type="ECO:0000313" key="7">
    <source>
        <dbReference type="Proteomes" id="UP001374535"/>
    </source>
</evidence>
<name>A0AAQ3P3B9_VIGMU</name>
<dbReference type="GO" id="GO:0005634">
    <property type="term" value="C:nucleus"/>
    <property type="evidence" value="ECO:0007669"/>
    <property type="project" value="UniProtKB-SubCell"/>
</dbReference>
<evidence type="ECO:0000256" key="5">
    <source>
        <dbReference type="ARBA" id="ARBA00023242"/>
    </source>
</evidence>
<evidence type="ECO:0000256" key="2">
    <source>
        <dbReference type="ARBA" id="ARBA00022723"/>
    </source>
</evidence>
<organism evidence="6 7">
    <name type="scientific">Vigna mungo</name>
    <name type="common">Black gram</name>
    <name type="synonym">Phaseolus mungo</name>
    <dbReference type="NCBI Taxonomy" id="3915"/>
    <lineage>
        <taxon>Eukaryota</taxon>
        <taxon>Viridiplantae</taxon>
        <taxon>Streptophyta</taxon>
        <taxon>Embryophyta</taxon>
        <taxon>Tracheophyta</taxon>
        <taxon>Spermatophyta</taxon>
        <taxon>Magnoliopsida</taxon>
        <taxon>eudicotyledons</taxon>
        <taxon>Gunneridae</taxon>
        <taxon>Pentapetalae</taxon>
        <taxon>rosids</taxon>
        <taxon>fabids</taxon>
        <taxon>Fabales</taxon>
        <taxon>Fabaceae</taxon>
        <taxon>Papilionoideae</taxon>
        <taxon>50 kb inversion clade</taxon>
        <taxon>NPAAA clade</taxon>
        <taxon>indigoferoid/millettioid clade</taxon>
        <taxon>Phaseoleae</taxon>
        <taxon>Vigna</taxon>
    </lineage>
</organism>
<accession>A0AAQ3P3B9</accession>
<gene>
    <name evidence="6" type="ORF">V8G54_008513</name>
</gene>
<sequence>MKKKRDEVFGGVKVKVEISEFLFRFVENEDFRDFVWSLQPQFEVPSRTMVRREILELYGEEKTKFEFFLSKECERASLKYKYTFVLLDMQDKRFGLEVAKLTVVWH</sequence>
<keyword evidence="4" id="KW-0862">Zinc</keyword>
<dbReference type="Proteomes" id="UP001374535">
    <property type="component" value="Chromosome 2"/>
</dbReference>
<keyword evidence="2" id="KW-0479">Metal-binding</keyword>
<reference evidence="6 7" key="1">
    <citation type="journal article" date="2023" name="Life. Sci Alliance">
        <title>Evolutionary insights into 3D genome organization and epigenetic landscape of Vigna mungo.</title>
        <authorList>
            <person name="Junaid A."/>
            <person name="Singh B."/>
            <person name="Bhatia S."/>
        </authorList>
    </citation>
    <scope>NUCLEOTIDE SEQUENCE [LARGE SCALE GENOMIC DNA]</scope>
    <source>
        <strain evidence="6">Urdbean</strain>
    </source>
</reference>
<dbReference type="InterPro" id="IPR052035">
    <property type="entry name" value="ZnF_BED_domain_contain"/>
</dbReference>
<keyword evidence="3" id="KW-0863">Zinc-finger</keyword>
<evidence type="ECO:0000256" key="4">
    <source>
        <dbReference type="ARBA" id="ARBA00022833"/>
    </source>
</evidence>